<dbReference type="RefSeq" id="WP_119760688.1">
    <property type="nucleotide sequence ID" value="NZ_QYUJ01000006.1"/>
</dbReference>
<evidence type="ECO:0000256" key="1">
    <source>
        <dbReference type="ARBA" id="ARBA00004994"/>
    </source>
</evidence>
<accession>A0A418VGR1</accession>
<dbReference type="InterPro" id="IPR036291">
    <property type="entry name" value="NAD(P)-bd_dom_sf"/>
</dbReference>
<keyword evidence="12" id="KW-1185">Reference proteome</keyword>
<protein>
    <recommendedName>
        <fullName evidence="4">2-dehydropantoate 2-reductase</fullName>
        <ecNumber evidence="3">1.1.1.169</ecNumber>
    </recommendedName>
    <alternativeName>
        <fullName evidence="7">Ketopantoate reductase</fullName>
    </alternativeName>
</protein>
<feature type="domain" description="Ketopantoate reductase C-terminal" evidence="10">
    <location>
        <begin position="208"/>
        <end position="333"/>
    </location>
</feature>
<dbReference type="EC" id="1.1.1.169" evidence="3"/>
<dbReference type="SUPFAM" id="SSF48179">
    <property type="entry name" value="6-phosphogluconate dehydrogenase C-terminal domain-like"/>
    <property type="match status" value="1"/>
</dbReference>
<dbReference type="PANTHER" id="PTHR43765">
    <property type="entry name" value="2-DEHYDROPANTOATE 2-REDUCTASE-RELATED"/>
    <property type="match status" value="1"/>
</dbReference>
<evidence type="ECO:0000256" key="2">
    <source>
        <dbReference type="ARBA" id="ARBA00007870"/>
    </source>
</evidence>
<dbReference type="GO" id="GO:0015940">
    <property type="term" value="P:pantothenate biosynthetic process"/>
    <property type="evidence" value="ECO:0007669"/>
    <property type="project" value="InterPro"/>
</dbReference>
<keyword evidence="6 11" id="KW-0560">Oxidoreductase</keyword>
<dbReference type="NCBIfam" id="TIGR00745">
    <property type="entry name" value="apbA_panE"/>
    <property type="match status" value="1"/>
</dbReference>
<comment type="caution">
    <text evidence="11">The sequence shown here is derived from an EMBL/GenBank/DDBJ whole genome shotgun (WGS) entry which is preliminary data.</text>
</comment>
<dbReference type="EMBL" id="QYUJ01000006">
    <property type="protein sequence ID" value="RJF75284.1"/>
    <property type="molecule type" value="Genomic_DNA"/>
</dbReference>
<gene>
    <name evidence="11" type="ORF">D3875_01945</name>
</gene>
<evidence type="ECO:0000256" key="8">
    <source>
        <dbReference type="ARBA" id="ARBA00048793"/>
    </source>
</evidence>
<comment type="catalytic activity">
    <reaction evidence="8">
        <text>(R)-pantoate + NADP(+) = 2-dehydropantoate + NADPH + H(+)</text>
        <dbReference type="Rhea" id="RHEA:16233"/>
        <dbReference type="ChEBI" id="CHEBI:11561"/>
        <dbReference type="ChEBI" id="CHEBI:15378"/>
        <dbReference type="ChEBI" id="CHEBI:15980"/>
        <dbReference type="ChEBI" id="CHEBI:57783"/>
        <dbReference type="ChEBI" id="CHEBI:58349"/>
        <dbReference type="EC" id="1.1.1.169"/>
    </reaction>
</comment>
<evidence type="ECO:0000256" key="3">
    <source>
        <dbReference type="ARBA" id="ARBA00013014"/>
    </source>
</evidence>
<dbReference type="InterPro" id="IPR013332">
    <property type="entry name" value="KPR_N"/>
</dbReference>
<evidence type="ECO:0000259" key="10">
    <source>
        <dbReference type="Pfam" id="PF08546"/>
    </source>
</evidence>
<dbReference type="PANTHER" id="PTHR43765:SF2">
    <property type="entry name" value="2-DEHYDROPANTOATE 2-REDUCTASE"/>
    <property type="match status" value="1"/>
</dbReference>
<evidence type="ECO:0000259" key="9">
    <source>
        <dbReference type="Pfam" id="PF02558"/>
    </source>
</evidence>
<dbReference type="InterPro" id="IPR003710">
    <property type="entry name" value="ApbA"/>
</dbReference>
<dbReference type="InterPro" id="IPR008927">
    <property type="entry name" value="6-PGluconate_DH-like_C_sf"/>
</dbReference>
<evidence type="ECO:0000256" key="4">
    <source>
        <dbReference type="ARBA" id="ARBA00019465"/>
    </source>
</evidence>
<dbReference type="GO" id="GO:0050661">
    <property type="term" value="F:NADP binding"/>
    <property type="evidence" value="ECO:0007669"/>
    <property type="project" value="TreeGrafter"/>
</dbReference>
<name>A0A418VGR1_9DEIO</name>
<dbReference type="GO" id="GO:0005737">
    <property type="term" value="C:cytoplasm"/>
    <property type="evidence" value="ECO:0007669"/>
    <property type="project" value="TreeGrafter"/>
</dbReference>
<keyword evidence="5" id="KW-0521">NADP</keyword>
<organism evidence="11 12">
    <name type="scientific">Deinococcus cavernae</name>
    <dbReference type="NCBI Taxonomy" id="2320857"/>
    <lineage>
        <taxon>Bacteria</taxon>
        <taxon>Thermotogati</taxon>
        <taxon>Deinococcota</taxon>
        <taxon>Deinococci</taxon>
        <taxon>Deinococcales</taxon>
        <taxon>Deinococcaceae</taxon>
        <taxon>Deinococcus</taxon>
    </lineage>
</organism>
<sequence length="360" mass="38228">MTAPLSGEGAASQGPSRVLIWGAGAIGGTLGAYLARAGHDVTLVDREAAHVQAIREGGLSLTGPIEEFRVSPPAFTPDEVQGQWPLALLCTKAQHTREAGEALLPHVAPDGHVISVQNGLNPLILNDLFGEARVLGSFVNFGADYLEPGVIHFGGRGAMVVGEQNGEKSERAGEVQRLLQDFEPQALLSDNVMGFLWGKLGYGGLLFATALTNDGIADALERTEDQAIYRALGREAMQVAAAHGVRPEGFNGFDPQAFSPAGSDEQVARSLADMVAFNRRSAKTHSGIWRDLAVRKRRTEVDAQMGWVAHFGEQHGVPTPVTGKVIQMVHEIEEGRRPLGHANLEELAAFLAGASGTEGP</sequence>
<dbReference type="Pfam" id="PF02558">
    <property type="entry name" value="ApbA"/>
    <property type="match status" value="1"/>
</dbReference>
<dbReference type="Gene3D" id="3.40.50.720">
    <property type="entry name" value="NAD(P)-binding Rossmann-like Domain"/>
    <property type="match status" value="1"/>
</dbReference>
<dbReference type="SUPFAM" id="SSF51735">
    <property type="entry name" value="NAD(P)-binding Rossmann-fold domains"/>
    <property type="match status" value="1"/>
</dbReference>
<dbReference type="Proteomes" id="UP000286287">
    <property type="component" value="Unassembled WGS sequence"/>
</dbReference>
<dbReference type="Gene3D" id="1.10.1040.10">
    <property type="entry name" value="N-(1-d-carboxylethyl)-l-norvaline Dehydrogenase, domain 2"/>
    <property type="match status" value="1"/>
</dbReference>
<evidence type="ECO:0000256" key="7">
    <source>
        <dbReference type="ARBA" id="ARBA00032024"/>
    </source>
</evidence>
<evidence type="ECO:0000313" key="12">
    <source>
        <dbReference type="Proteomes" id="UP000286287"/>
    </source>
</evidence>
<comment type="similarity">
    <text evidence="2">Belongs to the ketopantoate reductase family.</text>
</comment>
<comment type="pathway">
    <text evidence="1">Cofactor biosynthesis; (R)-pantothenate biosynthesis; (R)-pantoate from 3-methyl-2-oxobutanoate: step 2/2.</text>
</comment>
<dbReference type="InterPro" id="IPR050838">
    <property type="entry name" value="Ketopantoate_reductase"/>
</dbReference>
<dbReference type="InterPro" id="IPR013752">
    <property type="entry name" value="KPA_reductase"/>
</dbReference>
<reference evidence="11 12" key="1">
    <citation type="submission" date="2018-09" db="EMBL/GenBank/DDBJ databases">
        <authorList>
            <person name="Zhu H."/>
        </authorList>
    </citation>
    <scope>NUCLEOTIDE SEQUENCE [LARGE SCALE GENOMIC DNA]</scope>
    <source>
        <strain evidence="11 12">K2S05-167</strain>
    </source>
</reference>
<dbReference type="AlphaFoldDB" id="A0A418VGR1"/>
<dbReference type="GO" id="GO:0008677">
    <property type="term" value="F:2-dehydropantoate 2-reductase activity"/>
    <property type="evidence" value="ECO:0007669"/>
    <property type="project" value="UniProtKB-EC"/>
</dbReference>
<evidence type="ECO:0000256" key="5">
    <source>
        <dbReference type="ARBA" id="ARBA00022857"/>
    </source>
</evidence>
<evidence type="ECO:0000313" key="11">
    <source>
        <dbReference type="EMBL" id="RJF75284.1"/>
    </source>
</evidence>
<dbReference type="InterPro" id="IPR013328">
    <property type="entry name" value="6PGD_dom2"/>
</dbReference>
<proteinExistence type="inferred from homology"/>
<dbReference type="OrthoDB" id="9793586at2"/>
<evidence type="ECO:0000256" key="6">
    <source>
        <dbReference type="ARBA" id="ARBA00023002"/>
    </source>
</evidence>
<feature type="domain" description="Ketopantoate reductase N-terminal" evidence="9">
    <location>
        <begin position="18"/>
        <end position="165"/>
    </location>
</feature>
<dbReference type="Pfam" id="PF08546">
    <property type="entry name" value="ApbA_C"/>
    <property type="match status" value="1"/>
</dbReference>